<dbReference type="Pfam" id="PF22640">
    <property type="entry name" value="ManC_GMP_beta-helix"/>
    <property type="match status" value="1"/>
</dbReference>
<dbReference type="GO" id="GO:0016853">
    <property type="term" value="F:isomerase activity"/>
    <property type="evidence" value="ECO:0007669"/>
    <property type="project" value="UniProtKB-KW"/>
</dbReference>
<dbReference type="Pfam" id="PF00483">
    <property type="entry name" value="NTP_transferase"/>
    <property type="match status" value="1"/>
</dbReference>
<keyword evidence="3" id="KW-0548">Nucleotidyltransferase</keyword>
<keyword evidence="3" id="KW-0808">Transferase</keyword>
<feature type="domain" description="MannoseP isomerase/GMP-like beta-helix" evidence="2">
    <location>
        <begin position="291"/>
        <end position="342"/>
    </location>
</feature>
<dbReference type="CDD" id="cd02509">
    <property type="entry name" value="GDP-M1P_Guanylyltransferase"/>
    <property type="match status" value="1"/>
</dbReference>
<evidence type="ECO:0000313" key="4">
    <source>
        <dbReference type="Proteomes" id="UP000198976"/>
    </source>
</evidence>
<keyword evidence="3" id="KW-0413">Isomerase</keyword>
<dbReference type="InterPro" id="IPR049577">
    <property type="entry name" value="GMPP_N"/>
</dbReference>
<feature type="domain" description="Nucleotidyl transferase" evidence="1">
    <location>
        <begin position="11"/>
        <end position="282"/>
    </location>
</feature>
<name>A0ABY0V5I3_9ACTO</name>
<dbReference type="GO" id="GO:0016779">
    <property type="term" value="F:nucleotidyltransferase activity"/>
    <property type="evidence" value="ECO:0007669"/>
    <property type="project" value="UniProtKB-KW"/>
</dbReference>
<dbReference type="InterPro" id="IPR029044">
    <property type="entry name" value="Nucleotide-diphossugar_trans"/>
</dbReference>
<gene>
    <name evidence="3" type="ORF">SAMN04489714_0394</name>
</gene>
<evidence type="ECO:0000259" key="2">
    <source>
        <dbReference type="Pfam" id="PF22640"/>
    </source>
</evidence>
<dbReference type="PANTHER" id="PTHR46390:SF1">
    <property type="entry name" value="MANNOSE-1-PHOSPHATE GUANYLYLTRANSFERASE"/>
    <property type="match status" value="1"/>
</dbReference>
<evidence type="ECO:0000259" key="1">
    <source>
        <dbReference type="Pfam" id="PF00483"/>
    </source>
</evidence>
<organism evidence="3 4">
    <name type="scientific">Schaalia radingae</name>
    <dbReference type="NCBI Taxonomy" id="131110"/>
    <lineage>
        <taxon>Bacteria</taxon>
        <taxon>Bacillati</taxon>
        <taxon>Actinomycetota</taxon>
        <taxon>Actinomycetes</taxon>
        <taxon>Actinomycetales</taxon>
        <taxon>Actinomycetaceae</taxon>
        <taxon>Schaalia</taxon>
    </lineage>
</organism>
<dbReference type="SUPFAM" id="SSF53448">
    <property type="entry name" value="Nucleotide-diphospho-sugar transferases"/>
    <property type="match status" value="1"/>
</dbReference>
<keyword evidence="4" id="KW-1185">Reference proteome</keyword>
<accession>A0ABY0V5I3</accession>
<dbReference type="InterPro" id="IPR005835">
    <property type="entry name" value="NTP_transferase_dom"/>
</dbReference>
<proteinExistence type="predicted"/>
<sequence>MTTHIAPTIHAIIPAGGSGTRLWPLSRRNRPKFLLDLTGSGCSMLQETVTRLTPVSRSITVVTGARHRDAVAAQLHDECTILAEPAPRNSMAAIGWAAYSILRRFGQDAIVGSFAADHAIAHPDQLHQAIGRAVQAARSGYLTTIGIAPTSPSTAYGYIHPGPALGGASGAYTVSEFVEKPNESTARRYVTDGYLWNAGIFIVRAGTLRDALAHENPQMDRALNAIVDPDTDPNEREELWESIESIAIDYALAEPLAARGRVAVVPSQDLGWTDVGDYPSLNTFGQSERSVVRVDAPGTSVHSSTDQMIALVGVDNMTVVVQDDAILVVSNDRAQDVSHVVELARENGRLDMI</sequence>
<dbReference type="Proteomes" id="UP000198976">
    <property type="component" value="Chromosome I"/>
</dbReference>
<dbReference type="SUPFAM" id="SSF159283">
    <property type="entry name" value="Guanosine diphospho-D-mannose pyrophosphorylase/mannose-6-phosphate isomerase linker domain"/>
    <property type="match status" value="1"/>
</dbReference>
<protein>
    <submittedName>
        <fullName evidence="3">Mannose-1-phosphate guanylyltransferase (GDP) /mannose-6-phosphate isomerase, type 2</fullName>
    </submittedName>
</protein>
<evidence type="ECO:0000313" key="3">
    <source>
        <dbReference type="EMBL" id="SDT87105.1"/>
    </source>
</evidence>
<dbReference type="InterPro" id="IPR051161">
    <property type="entry name" value="Mannose-6P_isomerase_type2"/>
</dbReference>
<reference evidence="3 4" key="1">
    <citation type="submission" date="2016-10" db="EMBL/GenBank/DDBJ databases">
        <authorList>
            <person name="Varghese N."/>
            <person name="Submissions S."/>
        </authorList>
    </citation>
    <scope>NUCLEOTIDE SEQUENCE [LARGE SCALE GENOMIC DNA]</scope>
    <source>
        <strain evidence="3 4">DSM 9169</strain>
    </source>
</reference>
<dbReference type="PANTHER" id="PTHR46390">
    <property type="entry name" value="MANNOSE-1-PHOSPHATE GUANYLYLTRANSFERASE"/>
    <property type="match status" value="1"/>
</dbReference>
<dbReference type="Gene3D" id="3.90.550.10">
    <property type="entry name" value="Spore Coat Polysaccharide Biosynthesis Protein SpsA, Chain A"/>
    <property type="match status" value="1"/>
</dbReference>
<dbReference type="InterPro" id="IPR054566">
    <property type="entry name" value="ManC/GMP-like_b-helix"/>
</dbReference>
<dbReference type="EMBL" id="LT629792">
    <property type="protein sequence ID" value="SDT87105.1"/>
    <property type="molecule type" value="Genomic_DNA"/>
</dbReference>
<dbReference type="RefSeq" id="WP_058236174.1">
    <property type="nucleotide sequence ID" value="NZ_LT629792.1"/>
</dbReference>